<accession>A0A830ZB02</accession>
<keyword evidence="1" id="KW-0732">Signal</keyword>
<evidence type="ECO:0000313" key="3">
    <source>
        <dbReference type="Proteomes" id="UP000187148"/>
    </source>
</evidence>
<dbReference type="KEGG" id="kco:BWI95_19340"/>
<dbReference type="AlphaFoldDB" id="A0A830ZB02"/>
<reference evidence="2 3" key="1">
    <citation type="submission" date="2017-01" db="EMBL/GenBank/DDBJ databases">
        <authorList>
            <person name="Cao J.-M."/>
        </authorList>
    </citation>
    <scope>NUCLEOTIDE SEQUENCE [LARGE SCALE GENOMIC DNA]</scope>
    <source>
        <strain evidence="2 3">888-76</strain>
    </source>
</reference>
<sequence>MKRVLIAATLLLLAGCTITKEAEVSSVDTTSGVVRLSFNQQMMQTARYDEYVAQGTANKQCQQLGYATAVAFGQPVQTCSLISGSGCMNTKITIQYQCRGIAIDPNRAAW</sequence>
<evidence type="ECO:0008006" key="4">
    <source>
        <dbReference type="Google" id="ProtNLM"/>
    </source>
</evidence>
<dbReference type="InterPro" id="IPR025731">
    <property type="entry name" value="YecR-like"/>
</dbReference>
<organism evidence="2 3">
    <name type="scientific">Kosakonia cowanii JCM 10956 = DSM 18146</name>
    <dbReference type="NCBI Taxonomy" id="1300165"/>
    <lineage>
        <taxon>Bacteria</taxon>
        <taxon>Pseudomonadati</taxon>
        <taxon>Pseudomonadota</taxon>
        <taxon>Gammaproteobacteria</taxon>
        <taxon>Enterobacterales</taxon>
        <taxon>Enterobacteriaceae</taxon>
        <taxon>Kosakonia</taxon>
    </lineage>
</organism>
<evidence type="ECO:0000256" key="1">
    <source>
        <dbReference type="SAM" id="SignalP"/>
    </source>
</evidence>
<dbReference type="PROSITE" id="PS51257">
    <property type="entry name" value="PROKAR_LIPOPROTEIN"/>
    <property type="match status" value="1"/>
</dbReference>
<keyword evidence="3" id="KW-1185">Reference proteome</keyword>
<gene>
    <name evidence="2" type="ORF">BWI95_19340</name>
</gene>
<feature type="chain" id="PRO_5032481484" description="YecR-like lipoprotein" evidence="1">
    <location>
        <begin position="23"/>
        <end position="110"/>
    </location>
</feature>
<dbReference type="Pfam" id="PF13992">
    <property type="entry name" value="YecR"/>
    <property type="match status" value="1"/>
</dbReference>
<proteinExistence type="predicted"/>
<dbReference type="RefSeq" id="WP_054803324.1">
    <property type="nucleotide sequence ID" value="NZ_CP019445.1"/>
</dbReference>
<name>A0A830ZB02_9ENTR</name>
<feature type="signal peptide" evidence="1">
    <location>
        <begin position="1"/>
        <end position="22"/>
    </location>
</feature>
<protein>
    <recommendedName>
        <fullName evidence="4">YecR-like lipoprotein</fullName>
    </recommendedName>
</protein>
<dbReference type="Proteomes" id="UP000187148">
    <property type="component" value="Chromosome"/>
</dbReference>
<evidence type="ECO:0000313" key="2">
    <source>
        <dbReference type="EMBL" id="APZ07703.1"/>
    </source>
</evidence>
<dbReference type="EMBL" id="CP019445">
    <property type="protein sequence ID" value="APZ07703.1"/>
    <property type="molecule type" value="Genomic_DNA"/>
</dbReference>